<dbReference type="PANTHER" id="PTHR22916">
    <property type="entry name" value="GLYCOSYLTRANSFERASE"/>
    <property type="match status" value="1"/>
</dbReference>
<dbReference type="Proteomes" id="UP000293583">
    <property type="component" value="Unassembled WGS sequence"/>
</dbReference>
<dbReference type="RefSeq" id="WP_130922901.1">
    <property type="nucleotide sequence ID" value="NZ_JAANOM010000001.1"/>
</dbReference>
<dbReference type="EMBL" id="SEWY01000002">
    <property type="protein sequence ID" value="TBH74442.1"/>
    <property type="molecule type" value="Genomic_DNA"/>
</dbReference>
<dbReference type="OrthoDB" id="9788101at2"/>
<protein>
    <submittedName>
        <fullName evidence="2">Glycosyltransferase</fullName>
    </submittedName>
</protein>
<dbReference type="SUPFAM" id="SSF53448">
    <property type="entry name" value="Nucleotide-diphospho-sugar transferases"/>
    <property type="match status" value="1"/>
</dbReference>
<proteinExistence type="predicted"/>
<dbReference type="GO" id="GO:0016758">
    <property type="term" value="F:hexosyltransferase activity"/>
    <property type="evidence" value="ECO:0007669"/>
    <property type="project" value="UniProtKB-ARBA"/>
</dbReference>
<dbReference type="Gene3D" id="3.90.550.10">
    <property type="entry name" value="Spore Coat Polysaccharide Biosynthesis Protein SpsA, Chain A"/>
    <property type="match status" value="1"/>
</dbReference>
<keyword evidence="2" id="KW-0808">Transferase</keyword>
<dbReference type="CDD" id="cd06433">
    <property type="entry name" value="GT_2_WfgS_like"/>
    <property type="match status" value="1"/>
</dbReference>
<name>A0A4Q9BE35_9BACT</name>
<evidence type="ECO:0000313" key="3">
    <source>
        <dbReference type="Proteomes" id="UP000293583"/>
    </source>
</evidence>
<accession>A0A4Q9BE35</accession>
<comment type="caution">
    <text evidence="2">The sequence shown here is derived from an EMBL/GenBank/DDBJ whole genome shotgun (WGS) entry which is preliminary data.</text>
</comment>
<keyword evidence="3" id="KW-1185">Reference proteome</keyword>
<dbReference type="PANTHER" id="PTHR22916:SF67">
    <property type="entry name" value="COLANIC ACID BIOSYNTHESIS GLYCOSYL TRANSFERASE WCAE-RELATED"/>
    <property type="match status" value="1"/>
</dbReference>
<evidence type="ECO:0000313" key="2">
    <source>
        <dbReference type="EMBL" id="TBH74442.1"/>
    </source>
</evidence>
<reference evidence="2 3" key="1">
    <citation type="submission" date="2019-02" db="EMBL/GenBank/DDBJ databases">
        <title>Genome of a new Bacteroidetes strain.</title>
        <authorList>
            <person name="Pitt A."/>
        </authorList>
    </citation>
    <scope>NUCLEOTIDE SEQUENCE [LARGE SCALE GENOMIC DNA]</scope>
    <source>
        <strain evidence="2 3">103A-SOEBACH</strain>
    </source>
</reference>
<evidence type="ECO:0000259" key="1">
    <source>
        <dbReference type="Pfam" id="PF00535"/>
    </source>
</evidence>
<gene>
    <name evidence="2" type="ORF">EWU20_04680</name>
</gene>
<dbReference type="InterPro" id="IPR001173">
    <property type="entry name" value="Glyco_trans_2-like"/>
</dbReference>
<organism evidence="2 3">
    <name type="scientific">Aquirufa antheringensis</name>
    <dbReference type="NCBI Taxonomy" id="2516559"/>
    <lineage>
        <taxon>Bacteria</taxon>
        <taxon>Pseudomonadati</taxon>
        <taxon>Bacteroidota</taxon>
        <taxon>Cytophagia</taxon>
        <taxon>Cytophagales</taxon>
        <taxon>Flectobacillaceae</taxon>
        <taxon>Aquirufa</taxon>
    </lineage>
</organism>
<feature type="domain" description="Glycosyltransferase 2-like" evidence="1">
    <location>
        <begin position="5"/>
        <end position="160"/>
    </location>
</feature>
<dbReference type="AlphaFoldDB" id="A0A4Q9BE35"/>
<sequence length="254" mass="28896">MPKLSIITITYQAEAYIERTLKSVFEQGCAEEIDYIVVDGASKDRTLAIIEANKAQINQLISEKDKGIYDAMNKGMQMAKGDYILFLNAGDTFASSSTLKNILRELEENPDVLYGEAIFVNNDGQSLGLRSEVTPHRLPTHLTWQNFRYGMLVCHQAFIAKRSLAPLFDLHYRLSSDINWEIQVLKKSQHILKSASPICTYLMGGASVQNLKRSWEERYQVLRSHFGLLPNLINHLVIIARGLIFALKKQGKYW</sequence>
<dbReference type="InterPro" id="IPR029044">
    <property type="entry name" value="Nucleotide-diphossugar_trans"/>
</dbReference>
<dbReference type="Pfam" id="PF00535">
    <property type="entry name" value="Glycos_transf_2"/>
    <property type="match status" value="1"/>
</dbReference>